<dbReference type="EMBL" id="CAXKWB010012992">
    <property type="protein sequence ID" value="CAL4106210.1"/>
    <property type="molecule type" value="Genomic_DNA"/>
</dbReference>
<feature type="non-terminal residue" evidence="1">
    <location>
        <position position="99"/>
    </location>
</feature>
<dbReference type="AlphaFoldDB" id="A0AAV2QYA0"/>
<protein>
    <submittedName>
        <fullName evidence="1">Uncharacterized protein</fullName>
    </submittedName>
</protein>
<gene>
    <name evidence="1" type="ORF">MNOR_LOCUS18282</name>
</gene>
<proteinExistence type="predicted"/>
<name>A0AAV2QYA0_MEGNR</name>
<organism evidence="1 2">
    <name type="scientific">Meganyctiphanes norvegica</name>
    <name type="common">Northern krill</name>
    <name type="synonym">Thysanopoda norvegica</name>
    <dbReference type="NCBI Taxonomy" id="48144"/>
    <lineage>
        <taxon>Eukaryota</taxon>
        <taxon>Metazoa</taxon>
        <taxon>Ecdysozoa</taxon>
        <taxon>Arthropoda</taxon>
        <taxon>Crustacea</taxon>
        <taxon>Multicrustacea</taxon>
        <taxon>Malacostraca</taxon>
        <taxon>Eumalacostraca</taxon>
        <taxon>Eucarida</taxon>
        <taxon>Euphausiacea</taxon>
        <taxon>Euphausiidae</taxon>
        <taxon>Meganyctiphanes</taxon>
    </lineage>
</organism>
<evidence type="ECO:0000313" key="2">
    <source>
        <dbReference type="Proteomes" id="UP001497623"/>
    </source>
</evidence>
<reference evidence="1 2" key="1">
    <citation type="submission" date="2024-05" db="EMBL/GenBank/DDBJ databases">
        <authorList>
            <person name="Wallberg A."/>
        </authorList>
    </citation>
    <scope>NUCLEOTIDE SEQUENCE [LARGE SCALE GENOMIC DNA]</scope>
</reference>
<comment type="caution">
    <text evidence="1">The sequence shown here is derived from an EMBL/GenBank/DDBJ whole genome shotgun (WGS) entry which is preliminary data.</text>
</comment>
<evidence type="ECO:0000313" key="1">
    <source>
        <dbReference type="EMBL" id="CAL4106210.1"/>
    </source>
</evidence>
<dbReference type="Proteomes" id="UP001497623">
    <property type="component" value="Unassembled WGS sequence"/>
</dbReference>
<feature type="non-terminal residue" evidence="1">
    <location>
        <position position="1"/>
    </location>
</feature>
<keyword evidence="2" id="KW-1185">Reference proteome</keyword>
<sequence length="99" mass="11167">VPAIFVCLSVMDESGPPCVVILSSDEVKQRDIIKGILDVEPLPLESKLLCEGVSGWHWEVDNKYYSASVNLCTFEDPLNVKQWIHEHGEALIFYCQDSE</sequence>
<accession>A0AAV2QYA0</accession>